<reference evidence="1 2" key="1">
    <citation type="submission" date="2019-03" db="EMBL/GenBank/DDBJ databases">
        <title>Genomic Encyclopedia of Type Strains, Phase III (KMG-III): the genomes of soil and plant-associated and newly described type strains.</title>
        <authorList>
            <person name="Whitman W."/>
        </authorList>
    </citation>
    <scope>NUCLEOTIDE SEQUENCE [LARGE SCALE GENOMIC DNA]</scope>
    <source>
        <strain evidence="1 2">CECT 7378</strain>
    </source>
</reference>
<dbReference type="AlphaFoldDB" id="A0A4R6M7Q8"/>
<evidence type="ECO:0000313" key="2">
    <source>
        <dbReference type="Proteomes" id="UP000294656"/>
    </source>
</evidence>
<name>A0A4R6M7Q8_9GAMM</name>
<dbReference type="Proteomes" id="UP000294656">
    <property type="component" value="Unassembled WGS sequence"/>
</dbReference>
<dbReference type="EMBL" id="SNXC01000012">
    <property type="protein sequence ID" value="TDO97451.1"/>
    <property type="molecule type" value="Genomic_DNA"/>
</dbReference>
<proteinExistence type="predicted"/>
<sequence>MSVNNEIARLTQAVQDHTNETQSFLDKADGRVTEKENQVEQFLASATPEKRFVQKITVGGSSEYLYPVFWRFPSNDFGIGRLEISRHYSWNRGTLHDSHVASLLLSIEGNAYPWSGDTNYMRVKKAHYRYNETASHLQFGGYASRVSTDGNAPTYGSDGTNYLFSGVYLRGGGLDYVLSSNWEFTPLRLDDESDVNSTRVLHTYQNVAFTVSPIPMAEIKAPVETE</sequence>
<gene>
    <name evidence="1" type="ORF">DFP79_2270</name>
</gene>
<keyword evidence="2" id="KW-1185">Reference proteome</keyword>
<organism evidence="1 2">
    <name type="scientific">Marinomonas balearica</name>
    <dbReference type="NCBI Taxonomy" id="491947"/>
    <lineage>
        <taxon>Bacteria</taxon>
        <taxon>Pseudomonadati</taxon>
        <taxon>Pseudomonadota</taxon>
        <taxon>Gammaproteobacteria</taxon>
        <taxon>Oceanospirillales</taxon>
        <taxon>Oceanospirillaceae</taxon>
        <taxon>Marinomonas</taxon>
    </lineage>
</organism>
<accession>A0A4R6M7Q8</accession>
<comment type="caution">
    <text evidence="1">The sequence shown here is derived from an EMBL/GenBank/DDBJ whole genome shotgun (WGS) entry which is preliminary data.</text>
</comment>
<protein>
    <submittedName>
        <fullName evidence="1">Uncharacterized protein</fullName>
    </submittedName>
</protein>
<dbReference type="OrthoDB" id="6997766at2"/>
<evidence type="ECO:0000313" key="1">
    <source>
        <dbReference type="EMBL" id="TDO97451.1"/>
    </source>
</evidence>
<dbReference type="RefSeq" id="WP_133504025.1">
    <property type="nucleotide sequence ID" value="NZ_SNXC01000012.1"/>
</dbReference>